<sequence length="218" mass="24447">MFVIDYEARFSELFRHALMILPIDSKTVRRFIAGLHPDIRVSMAREVEMGTEYQLVVEIARRIEGYRQRGREQIQQDKRARFFGEFKGAPARGRGHSGRGQPSRLPYSVPPPPPRGTLVRPYFSVMLESSYRLPAIQGSSGGYSGHQGSSSTYFSAMPESSYRPSAIQGSFNGYSGQQAQTSGQQAMVPRGCYECGDPSHMKRTYPRLRGKVVQQGCL</sequence>
<keyword evidence="2" id="KW-1185">Reference proteome</keyword>
<protein>
    <submittedName>
        <fullName evidence="3">Uncharacterized protein LOC104212693</fullName>
    </submittedName>
</protein>
<organism evidence="2 3">
    <name type="scientific">Nicotiana sylvestris</name>
    <name type="common">Wood tobacco</name>
    <name type="synonym">South American tobacco</name>
    <dbReference type="NCBI Taxonomy" id="4096"/>
    <lineage>
        <taxon>Eukaryota</taxon>
        <taxon>Viridiplantae</taxon>
        <taxon>Streptophyta</taxon>
        <taxon>Embryophyta</taxon>
        <taxon>Tracheophyta</taxon>
        <taxon>Spermatophyta</taxon>
        <taxon>Magnoliopsida</taxon>
        <taxon>eudicotyledons</taxon>
        <taxon>Gunneridae</taxon>
        <taxon>Pentapetalae</taxon>
        <taxon>asterids</taxon>
        <taxon>lamiids</taxon>
        <taxon>Solanales</taxon>
        <taxon>Solanaceae</taxon>
        <taxon>Nicotianoideae</taxon>
        <taxon>Nicotianeae</taxon>
        <taxon>Nicotiana</taxon>
    </lineage>
</organism>
<dbReference type="Proteomes" id="UP000189701">
    <property type="component" value="Unplaced"/>
</dbReference>
<reference evidence="3" key="2">
    <citation type="submission" date="2025-08" db="UniProtKB">
        <authorList>
            <consortium name="RefSeq"/>
        </authorList>
    </citation>
    <scope>IDENTIFICATION</scope>
    <source>
        <tissue evidence="3">Leaf</tissue>
    </source>
</reference>
<gene>
    <name evidence="3" type="primary">LOC104212693</name>
</gene>
<feature type="region of interest" description="Disordered" evidence="1">
    <location>
        <begin position="87"/>
        <end position="113"/>
    </location>
</feature>
<name>A0A1U7VDF1_NICSY</name>
<evidence type="ECO:0000313" key="2">
    <source>
        <dbReference type="Proteomes" id="UP000189701"/>
    </source>
</evidence>
<accession>A0A1U7VDF1</accession>
<evidence type="ECO:0000313" key="3">
    <source>
        <dbReference type="RefSeq" id="XP_009760339.1"/>
    </source>
</evidence>
<evidence type="ECO:0000256" key="1">
    <source>
        <dbReference type="SAM" id="MobiDB-lite"/>
    </source>
</evidence>
<reference evidence="2" key="1">
    <citation type="journal article" date="2013" name="Genome Biol.">
        <title>Reference genomes and transcriptomes of Nicotiana sylvestris and Nicotiana tomentosiformis.</title>
        <authorList>
            <person name="Sierro N."/>
            <person name="Battey J.N."/>
            <person name="Ouadi S."/>
            <person name="Bovet L."/>
            <person name="Goepfert S."/>
            <person name="Bakaher N."/>
            <person name="Peitsch M.C."/>
            <person name="Ivanov N.V."/>
        </authorList>
    </citation>
    <scope>NUCLEOTIDE SEQUENCE [LARGE SCALE GENOMIC DNA]</scope>
</reference>
<dbReference type="AlphaFoldDB" id="A0A1U7VDF1"/>
<proteinExistence type="predicted"/>
<dbReference type="RefSeq" id="XP_009760339.1">
    <property type="nucleotide sequence ID" value="XM_009762037.1"/>
</dbReference>
<dbReference type="OrthoDB" id="1306017at2759"/>